<protein>
    <submittedName>
        <fullName evidence="1">Adenosylcobinamide-GDP ribazoletransferase</fullName>
        <ecNumber evidence="1">2.7.8.26</ecNumber>
    </submittedName>
</protein>
<proteinExistence type="predicted"/>
<dbReference type="EC" id="2.7.8.26" evidence="1"/>
<keyword evidence="2" id="KW-1185">Reference proteome</keyword>
<reference evidence="1" key="1">
    <citation type="submission" date="2019-04" db="EMBL/GenBank/DDBJ databases">
        <title>Microbes associate with the intestines of laboratory mice.</title>
        <authorList>
            <person name="Navarre W."/>
            <person name="Wong E."/>
            <person name="Huang K."/>
            <person name="Tropini C."/>
            <person name="Ng K."/>
            <person name="Yu B."/>
        </authorList>
    </citation>
    <scope>NUCLEOTIDE SEQUENCE</scope>
    <source>
        <strain evidence="1">NM04_E33</strain>
    </source>
</reference>
<keyword evidence="1" id="KW-0808">Transferase</keyword>
<dbReference type="EMBL" id="SRYB01000031">
    <property type="protein sequence ID" value="TGY77055.1"/>
    <property type="molecule type" value="Genomic_DNA"/>
</dbReference>
<sequence>MNRLAEQAIASLTMFTKIPFWRIFPNLSSESYRNVVTWWPFCGWITGLICGGIYVLLCQMLPPLPSAILAVGCRMMATGGYHEDGLADFFDGFGGGRDREKILSIMKDSHVGTYGVISLIVMFCLIVSLLSSLPVEGGVCMILGADPWGKFCSGRMLSFLEYARRNVSKNAVSYNRPGVMDTVLAFVLGVMPMVVMSVVFMELSYIFLFASLGAFAVSFLLMLYLKKKIGGYTGDCCGAVYIMTELVFCIIFVAMYI</sequence>
<dbReference type="Proteomes" id="UP000306319">
    <property type="component" value="Unassembled WGS sequence"/>
</dbReference>
<organism evidence="1 2">
    <name type="scientific">Lepagella muris</name>
    <dbReference type="NCBI Taxonomy" id="3032870"/>
    <lineage>
        <taxon>Bacteria</taxon>
        <taxon>Pseudomonadati</taxon>
        <taxon>Bacteroidota</taxon>
        <taxon>Bacteroidia</taxon>
        <taxon>Bacteroidales</taxon>
        <taxon>Muribaculaceae</taxon>
        <taxon>Lepagella</taxon>
    </lineage>
</organism>
<name>A0AC61RCE2_9BACT</name>
<evidence type="ECO:0000313" key="1">
    <source>
        <dbReference type="EMBL" id="TGY77055.1"/>
    </source>
</evidence>
<evidence type="ECO:0000313" key="2">
    <source>
        <dbReference type="Proteomes" id="UP000306319"/>
    </source>
</evidence>
<accession>A0AC61RCE2</accession>
<gene>
    <name evidence="1" type="primary">cobS</name>
    <name evidence="1" type="ORF">E5331_16260</name>
</gene>
<comment type="caution">
    <text evidence="1">The sequence shown here is derived from an EMBL/GenBank/DDBJ whole genome shotgun (WGS) entry which is preliminary data.</text>
</comment>